<reference evidence="2" key="1">
    <citation type="submission" date="2020-02" db="EMBL/GenBank/DDBJ databases">
        <authorList>
            <person name="Meier V. D."/>
        </authorList>
    </citation>
    <scope>NUCLEOTIDE SEQUENCE</scope>
    <source>
        <strain evidence="2">AVDCRST_MAG88</strain>
    </source>
</reference>
<dbReference type="AlphaFoldDB" id="A0A6J4UWD4"/>
<feature type="region of interest" description="Disordered" evidence="1">
    <location>
        <begin position="1"/>
        <end position="20"/>
    </location>
</feature>
<organism evidence="2">
    <name type="scientific">uncultured Thermomicrobiales bacterium</name>
    <dbReference type="NCBI Taxonomy" id="1645740"/>
    <lineage>
        <taxon>Bacteria</taxon>
        <taxon>Pseudomonadati</taxon>
        <taxon>Thermomicrobiota</taxon>
        <taxon>Thermomicrobia</taxon>
        <taxon>Thermomicrobiales</taxon>
        <taxon>environmental samples</taxon>
    </lineage>
</organism>
<feature type="non-terminal residue" evidence="2">
    <location>
        <position position="1"/>
    </location>
</feature>
<gene>
    <name evidence="2" type="ORF">AVDCRST_MAG88-1306</name>
</gene>
<proteinExistence type="predicted"/>
<protein>
    <submittedName>
        <fullName evidence="2">Uncharacterized protein</fullName>
    </submittedName>
</protein>
<sequence>GLLPRPLPHRPATGKYAARDFPAQAMATLARPRPVARHRRAGAAREPARPGGGVRRQPRDHPIYRAAYPADRRAATGCGGL</sequence>
<name>A0A6J4UWD4_9BACT</name>
<accession>A0A6J4UWD4</accession>
<evidence type="ECO:0000313" key="2">
    <source>
        <dbReference type="EMBL" id="CAA9558572.1"/>
    </source>
</evidence>
<dbReference type="EMBL" id="CADCWM010000435">
    <property type="protein sequence ID" value="CAA9558572.1"/>
    <property type="molecule type" value="Genomic_DNA"/>
</dbReference>
<evidence type="ECO:0000256" key="1">
    <source>
        <dbReference type="SAM" id="MobiDB-lite"/>
    </source>
</evidence>
<feature type="non-terminal residue" evidence="2">
    <location>
        <position position="81"/>
    </location>
</feature>
<feature type="region of interest" description="Disordered" evidence="1">
    <location>
        <begin position="30"/>
        <end position="68"/>
    </location>
</feature>